<dbReference type="SUPFAM" id="SSF55811">
    <property type="entry name" value="Nudix"/>
    <property type="match status" value="1"/>
</dbReference>
<keyword evidence="1" id="KW-0378">Hydrolase</keyword>
<accession>A0ABV0BK97</accession>
<evidence type="ECO:0000313" key="2">
    <source>
        <dbReference type="Proteomes" id="UP001418637"/>
    </source>
</evidence>
<name>A0ABV0BK97_9HYPH</name>
<gene>
    <name evidence="1" type="ORF">WJT86_09850</name>
</gene>
<evidence type="ECO:0000313" key="1">
    <source>
        <dbReference type="EMBL" id="MEN3931359.1"/>
    </source>
</evidence>
<sequence>MTDAPSVLWVKKLDTWVDDTSWEWSEQNRATIDLAWQEIIKKKPKFFNGQILMARNWKTEADCSSATYFKTDFASFLKWFDEGIPDTGIINGFALAALRSKDGAYICGVMGDHTANAGKVYFPGGTPDLSDIREGGFVDFLGSVTRELEEETGLTPSDVEISDDWIVVTQSPYLVYLKPMQLNVDADEAIELLIRNISAQKDPELFGFKAIRSMADVNETVTPYLHTFFKKIFE</sequence>
<dbReference type="RefSeq" id="WP_346337390.1">
    <property type="nucleotide sequence ID" value="NZ_JBBYXI010000003.1"/>
</dbReference>
<comment type="caution">
    <text evidence="1">The sequence shown here is derived from an EMBL/GenBank/DDBJ whole genome shotgun (WGS) entry which is preliminary data.</text>
</comment>
<protein>
    <submittedName>
        <fullName evidence="1">NUDIX hydrolase</fullName>
    </submittedName>
</protein>
<dbReference type="InterPro" id="IPR015797">
    <property type="entry name" value="NUDIX_hydrolase-like_dom_sf"/>
</dbReference>
<reference evidence="1 2" key="1">
    <citation type="submission" date="2024-04" db="EMBL/GenBank/DDBJ databases">
        <title>A novel species isolated from cricket.</title>
        <authorList>
            <person name="Wang H.-C."/>
        </authorList>
    </citation>
    <scope>NUCLEOTIDE SEQUENCE [LARGE SCALE GENOMIC DNA]</scope>
    <source>
        <strain evidence="1 2">WL0021</strain>
    </source>
</reference>
<dbReference type="GO" id="GO:0016787">
    <property type="term" value="F:hydrolase activity"/>
    <property type="evidence" value="ECO:0007669"/>
    <property type="project" value="UniProtKB-KW"/>
</dbReference>
<dbReference type="Proteomes" id="UP001418637">
    <property type="component" value="Unassembled WGS sequence"/>
</dbReference>
<proteinExistence type="predicted"/>
<keyword evidence="2" id="KW-1185">Reference proteome</keyword>
<dbReference type="EMBL" id="JBBYXI010000003">
    <property type="protein sequence ID" value="MEN3931359.1"/>
    <property type="molecule type" value="Genomic_DNA"/>
</dbReference>
<organism evidence="1 2">
    <name type="scientific">Hohaiivirga grylli</name>
    <dbReference type="NCBI Taxonomy" id="3133970"/>
    <lineage>
        <taxon>Bacteria</taxon>
        <taxon>Pseudomonadati</taxon>
        <taxon>Pseudomonadota</taxon>
        <taxon>Alphaproteobacteria</taxon>
        <taxon>Hyphomicrobiales</taxon>
        <taxon>Methylobacteriaceae</taxon>
        <taxon>Hohaiivirga</taxon>
    </lineage>
</organism>